<comment type="caution">
    <text evidence="6">The sequence shown here is derived from an EMBL/GenBank/DDBJ whole genome shotgun (WGS) entry which is preliminary data.</text>
</comment>
<dbReference type="AlphaFoldDB" id="A0A6M1T005"/>
<dbReference type="RefSeq" id="WP_165141591.1">
    <property type="nucleotide sequence ID" value="NZ_JAALLT010000003.1"/>
</dbReference>
<dbReference type="EMBL" id="JAALLT010000003">
    <property type="protein sequence ID" value="NGP76814.1"/>
    <property type="molecule type" value="Genomic_DNA"/>
</dbReference>
<feature type="coiled-coil region" evidence="3">
    <location>
        <begin position="652"/>
        <end position="679"/>
    </location>
</feature>
<evidence type="ECO:0000256" key="2">
    <source>
        <dbReference type="RuleBase" id="RU000384"/>
    </source>
</evidence>
<gene>
    <name evidence="6" type="ORF">G3570_09235</name>
</gene>
<dbReference type="InterPro" id="IPR040577">
    <property type="entry name" value="Gln-synt_C"/>
</dbReference>
<dbReference type="Pfam" id="PF00120">
    <property type="entry name" value="Gln-synt_C"/>
    <property type="match status" value="1"/>
</dbReference>
<evidence type="ECO:0000259" key="4">
    <source>
        <dbReference type="PROSITE" id="PS51986"/>
    </source>
</evidence>
<dbReference type="InterPro" id="IPR014746">
    <property type="entry name" value="Gln_synth/guanido_kin_cat_dom"/>
</dbReference>
<dbReference type="Gene3D" id="3.30.590.10">
    <property type="entry name" value="Glutamine synthetase/guanido kinase, catalytic domain"/>
    <property type="match status" value="1"/>
</dbReference>
<dbReference type="PANTHER" id="PTHR42974">
    <property type="entry name" value="GLUTAMINE SYNTHETASE"/>
    <property type="match status" value="1"/>
</dbReference>
<dbReference type="Proteomes" id="UP000473278">
    <property type="component" value="Unassembled WGS sequence"/>
</dbReference>
<evidence type="ECO:0000259" key="5">
    <source>
        <dbReference type="PROSITE" id="PS51987"/>
    </source>
</evidence>
<reference evidence="6 7" key="1">
    <citation type="submission" date="2020-02" db="EMBL/GenBank/DDBJ databases">
        <title>Balneolaceae bacterium YR4-1, complete genome.</title>
        <authorList>
            <person name="Li Y."/>
            <person name="Wu S."/>
        </authorList>
    </citation>
    <scope>NUCLEOTIDE SEQUENCE [LARGE SCALE GENOMIC DNA]</scope>
    <source>
        <strain evidence="6 7">YR4-1</strain>
    </source>
</reference>
<organism evidence="6 7">
    <name type="scientific">Halalkalibaculum roseum</name>
    <dbReference type="NCBI Taxonomy" id="2709311"/>
    <lineage>
        <taxon>Bacteria</taxon>
        <taxon>Pseudomonadati</taxon>
        <taxon>Balneolota</taxon>
        <taxon>Balneolia</taxon>
        <taxon>Balneolales</taxon>
        <taxon>Balneolaceae</taxon>
        <taxon>Halalkalibaculum</taxon>
    </lineage>
</organism>
<feature type="domain" description="GS catalytic" evidence="5">
    <location>
        <begin position="187"/>
        <end position="620"/>
    </location>
</feature>
<dbReference type="Pfam" id="PF12437">
    <property type="entry name" value="GSIII_N"/>
    <property type="match status" value="1"/>
</dbReference>
<dbReference type="InterPro" id="IPR008147">
    <property type="entry name" value="Gln_synt_N"/>
</dbReference>
<protein>
    <submittedName>
        <fullName evidence="6">Glutamine synthetase type III</fullName>
    </submittedName>
</protein>
<dbReference type="Pfam" id="PF18318">
    <property type="entry name" value="Gln-synt_C-ter"/>
    <property type="match status" value="1"/>
</dbReference>
<dbReference type="GO" id="GO:0006542">
    <property type="term" value="P:glutamine biosynthetic process"/>
    <property type="evidence" value="ECO:0007669"/>
    <property type="project" value="InterPro"/>
</dbReference>
<name>A0A6M1T005_9BACT</name>
<sequence length="727" mass="81393">MTKAIRRYDTLAAARNWTPKSNGSFDTPFNITEIFGENTLQLEDLKERLPKVVWQDLKKTMGEGEQLNSEVADAVAVAMKDWATEKGATHYTHWFQPLTGLTAEKHDSFITPNQGGGALAEFSGKELIQGEPDASSFPSGGLRQTFEARGYTAWDPTSPAFIIENQNGSYLCIPTAFASWTGEALDHKTPLLRSVEALDKQAKRALALFDVDAKRVSSTVGCEQEYFLIDQEFYYRRPDLMTAGRTLVGAKPPRGQELDDHYFGSISERVLSFMLEAEKELYKLGIPVKTRHNEVAPSQFEIAPIFETANIAADHQQLMMITLKRVARIYGFECILHEKPYDGLNGSGKHLNWSMSTSSGMNLLEPGDNPHDNMQFMFFFAAILKAVYEHQDLLRISIAHAGNDHRLGANEAPPAIISAYIGDQLEDIVNQLLNGGMRESKQGGLLGLGTPVLPSLPKHAGDRNRTSPFAFTGNKFEFRAVGSSQSISFPIVVLNTIVADAIDKLCTTLEKEMEDNNSLEEALGSVLKDSLSESHDIIFNGDGYSEEWEKEAEKRGLLNLRTTMDALPKLTDKKNIDLFEKHRVLNDREIHSRQEIWAEQYLTTINIEADTTEAMAKTMIYPAAVRYMNELAENVERVDKLGLATTGSSSMLNKVNDGLNDLNKALEQLREEVLEVGDEDIIDRATHVKDKVIPAMNDIRDAVDFLERHTADDYWPLPVYREMLFVK</sequence>
<dbReference type="PANTHER" id="PTHR42974:SF1">
    <property type="entry name" value="TYPE-3 GLUTAMINE SYNTHETASE"/>
    <property type="match status" value="1"/>
</dbReference>
<accession>A0A6M1T005</accession>
<evidence type="ECO:0000256" key="3">
    <source>
        <dbReference type="SAM" id="Coils"/>
    </source>
</evidence>
<comment type="similarity">
    <text evidence="1 2">Belongs to the glutamine synthetase family.</text>
</comment>
<keyword evidence="7" id="KW-1185">Reference proteome</keyword>
<dbReference type="SUPFAM" id="SSF55931">
    <property type="entry name" value="Glutamine synthetase/guanido kinase"/>
    <property type="match status" value="1"/>
</dbReference>
<dbReference type="SMART" id="SM01230">
    <property type="entry name" value="Gln-synt_C"/>
    <property type="match status" value="1"/>
</dbReference>
<dbReference type="Gene3D" id="1.20.120.1560">
    <property type="match status" value="1"/>
</dbReference>
<feature type="domain" description="GS beta-grasp" evidence="4">
    <location>
        <begin position="89"/>
        <end position="182"/>
    </location>
</feature>
<dbReference type="PROSITE" id="PS51987">
    <property type="entry name" value="GS_CATALYTIC"/>
    <property type="match status" value="1"/>
</dbReference>
<dbReference type="InterPro" id="IPR027303">
    <property type="entry name" value="Gln_synth_gly_rich_site"/>
</dbReference>
<dbReference type="GO" id="GO:0004356">
    <property type="term" value="F:glutamine synthetase activity"/>
    <property type="evidence" value="ECO:0007669"/>
    <property type="project" value="InterPro"/>
</dbReference>
<evidence type="ECO:0000256" key="1">
    <source>
        <dbReference type="PROSITE-ProRule" id="PRU01330"/>
    </source>
</evidence>
<proteinExistence type="inferred from homology"/>
<keyword evidence="3" id="KW-0175">Coiled coil</keyword>
<dbReference type="InterPro" id="IPR052725">
    <property type="entry name" value="GS_Type-3"/>
</dbReference>
<dbReference type="PROSITE" id="PS51986">
    <property type="entry name" value="GS_BETA_GRASP"/>
    <property type="match status" value="1"/>
</dbReference>
<dbReference type="PROSITE" id="PS00181">
    <property type="entry name" value="GLNA_ATP"/>
    <property type="match status" value="1"/>
</dbReference>
<dbReference type="InterPro" id="IPR022147">
    <property type="entry name" value="GSIII_N"/>
</dbReference>
<dbReference type="InterPro" id="IPR008146">
    <property type="entry name" value="Gln_synth_cat_dom"/>
</dbReference>
<evidence type="ECO:0000313" key="7">
    <source>
        <dbReference type="Proteomes" id="UP000473278"/>
    </source>
</evidence>
<evidence type="ECO:0000313" key="6">
    <source>
        <dbReference type="EMBL" id="NGP76814.1"/>
    </source>
</evidence>